<feature type="compositionally biased region" description="Polar residues" evidence="1">
    <location>
        <begin position="45"/>
        <end position="61"/>
    </location>
</feature>
<protein>
    <submittedName>
        <fullName evidence="2">Lasso RiPP family leader peptide-containing protein</fullName>
    </submittedName>
</protein>
<evidence type="ECO:0000313" key="2">
    <source>
        <dbReference type="EMBL" id="WXK75215.1"/>
    </source>
</evidence>
<sequence length="61" mass="6423">MTSSSPPSSFREGERAAGNAEGEEPDDAYEPPVVIDLGPVREVTLGSSSSGTADANSQYYW</sequence>
<gene>
    <name evidence="2" type="ORF">WAB15_04085</name>
</gene>
<name>A0ABZ2QFJ8_9ACTN</name>
<dbReference type="NCBIfam" id="NF033521">
    <property type="entry name" value="lasso_leader_L3"/>
    <property type="match status" value="1"/>
</dbReference>
<reference evidence="2 3" key="1">
    <citation type="submission" date="2024-03" db="EMBL/GenBank/DDBJ databases">
        <title>The complete genome of Streptomyces sirii sp.nov.</title>
        <authorList>
            <person name="Zakalyukina Y.V."/>
            <person name="Belik A.R."/>
            <person name="Biryukov M.V."/>
            <person name="Baturina O.A."/>
            <person name="Kabilov M.R."/>
        </authorList>
    </citation>
    <scope>NUCLEOTIDE SEQUENCE [LARGE SCALE GENOMIC DNA]</scope>
    <source>
        <strain evidence="2 3">BP-8</strain>
    </source>
</reference>
<dbReference type="EMBL" id="CP147982">
    <property type="protein sequence ID" value="WXK75215.1"/>
    <property type="molecule type" value="Genomic_DNA"/>
</dbReference>
<feature type="region of interest" description="Disordered" evidence="1">
    <location>
        <begin position="1"/>
        <end position="61"/>
    </location>
</feature>
<evidence type="ECO:0000256" key="1">
    <source>
        <dbReference type="SAM" id="MobiDB-lite"/>
    </source>
</evidence>
<proteinExistence type="predicted"/>
<dbReference type="RefSeq" id="WP_407285358.1">
    <property type="nucleotide sequence ID" value="NZ_CP147982.1"/>
</dbReference>
<organism evidence="2 3">
    <name type="scientific">Streptomyces sirii</name>
    <dbReference type="NCBI Taxonomy" id="3127701"/>
    <lineage>
        <taxon>Bacteria</taxon>
        <taxon>Bacillati</taxon>
        <taxon>Actinomycetota</taxon>
        <taxon>Actinomycetes</taxon>
        <taxon>Kitasatosporales</taxon>
        <taxon>Streptomycetaceae</taxon>
        <taxon>Streptomyces</taxon>
    </lineage>
</organism>
<dbReference type="Proteomes" id="UP001626628">
    <property type="component" value="Chromosome"/>
</dbReference>
<accession>A0ABZ2QFJ8</accession>
<evidence type="ECO:0000313" key="3">
    <source>
        <dbReference type="Proteomes" id="UP001626628"/>
    </source>
</evidence>
<keyword evidence="3" id="KW-1185">Reference proteome</keyword>